<evidence type="ECO:0000256" key="2">
    <source>
        <dbReference type="ARBA" id="ARBA00022793"/>
    </source>
</evidence>
<reference evidence="11" key="1">
    <citation type="submission" date="2011-02" db="EMBL/GenBank/DDBJ databases">
        <title>Complete sequence of Methanobacterium sp. AL-21.</title>
        <authorList>
            <consortium name="US DOE Joint Genome Institute"/>
            <person name="Lucas S."/>
            <person name="Copeland A."/>
            <person name="Lapidus A."/>
            <person name="Cheng J.-F."/>
            <person name="Goodwin L."/>
            <person name="Pitluck S."/>
            <person name="Chertkov O."/>
            <person name="Detter J.C."/>
            <person name="Han C."/>
            <person name="Tapia R."/>
            <person name="Land M."/>
            <person name="Hauser L."/>
            <person name="Kyrpides N."/>
            <person name="Ivanova N."/>
            <person name="Mikhailova N."/>
            <person name="Pagani I."/>
            <person name="Cadillo-Quiroz H."/>
            <person name="Imachi H."/>
            <person name="Zinder S."/>
            <person name="Liu W."/>
            <person name="Woyke T."/>
        </authorList>
    </citation>
    <scope>NUCLEOTIDE SEQUENCE [LARGE SCALE GENOMIC DNA]</scope>
    <source>
        <strain evidence="11">AL-21</strain>
    </source>
</reference>
<dbReference type="CDD" id="cd03372">
    <property type="entry name" value="TPP_ComE"/>
    <property type="match status" value="1"/>
</dbReference>
<evidence type="ECO:0000256" key="1">
    <source>
        <dbReference type="ARBA" id="ARBA00022545"/>
    </source>
</evidence>
<dbReference type="KEGG" id="mel:Metbo_0318"/>
<keyword evidence="2" id="KW-0210">Decarboxylase</keyword>
<evidence type="ECO:0000313" key="10">
    <source>
        <dbReference type="EMBL" id="ADZ08570.1"/>
    </source>
</evidence>
<dbReference type="InterPro" id="IPR022494">
    <property type="entry name" value="Sulfopyruvate_deCO2ase_bsu"/>
</dbReference>
<dbReference type="GO" id="GO:0019295">
    <property type="term" value="P:coenzyme M biosynthetic process"/>
    <property type="evidence" value="ECO:0007669"/>
    <property type="project" value="UniProtKB-KW"/>
</dbReference>
<dbReference type="InterPro" id="IPR029061">
    <property type="entry name" value="THDP-binding"/>
</dbReference>
<dbReference type="InterPro" id="IPR011766">
    <property type="entry name" value="TPP_enzyme_TPP-bd"/>
</dbReference>
<evidence type="ECO:0000256" key="6">
    <source>
        <dbReference type="ARBA" id="ARBA00038733"/>
    </source>
</evidence>
<dbReference type="OrthoDB" id="77140at2157"/>
<dbReference type="EC" id="4.1.1.79" evidence="7"/>
<dbReference type="EMBL" id="CP002551">
    <property type="protein sequence ID" value="ADZ08570.1"/>
    <property type="molecule type" value="Genomic_DNA"/>
</dbReference>
<name>F0T8M8_METLA</name>
<comment type="pathway">
    <text evidence="5">Cofactor biosynthesis; coenzyme M biosynthesis; sulfoacetaldehyde from phosphoenolpyruvate and sulfite: step 4/4.</text>
</comment>
<evidence type="ECO:0000256" key="5">
    <source>
        <dbReference type="ARBA" id="ARBA00037914"/>
    </source>
</evidence>
<dbReference type="GO" id="GO:0050545">
    <property type="term" value="F:sulfopyruvate decarboxylase activity"/>
    <property type="evidence" value="ECO:0007669"/>
    <property type="project" value="UniProtKB-EC"/>
</dbReference>
<evidence type="ECO:0000256" key="8">
    <source>
        <dbReference type="ARBA" id="ARBA00048551"/>
    </source>
</evidence>
<dbReference type="Pfam" id="PF02775">
    <property type="entry name" value="TPP_enzyme_C"/>
    <property type="match status" value="1"/>
</dbReference>
<dbReference type="STRING" id="877455.Metbo_0318"/>
<comment type="catalytic activity">
    <reaction evidence="8">
        <text>3-sulfopyruvate + H(+) = sulfoacetaldehyde + CO2</text>
        <dbReference type="Rhea" id="RHEA:20948"/>
        <dbReference type="ChEBI" id="CHEBI:15378"/>
        <dbReference type="ChEBI" id="CHEBI:16526"/>
        <dbReference type="ChEBI" id="CHEBI:57940"/>
        <dbReference type="ChEBI" id="CHEBI:58246"/>
        <dbReference type="EC" id="4.1.1.79"/>
    </reaction>
</comment>
<proteinExistence type="predicted"/>
<keyword evidence="11" id="KW-1185">Reference proteome</keyword>
<dbReference type="NCBIfam" id="TIGR03846">
    <property type="entry name" value="sulfopy_beta"/>
    <property type="match status" value="1"/>
</dbReference>
<feature type="domain" description="Thiamine pyrophosphate enzyme TPP-binding" evidence="9">
    <location>
        <begin position="36"/>
        <end position="153"/>
    </location>
</feature>
<keyword evidence="10" id="KW-0670">Pyruvate</keyword>
<dbReference type="eggNOG" id="arCOG01614">
    <property type="taxonomic scope" value="Archaea"/>
</dbReference>
<sequence length="182" mass="20105">MKRIDAIEKLSYELTDELVVCNIGFPSRELHHLKDSPNQFYMMGSMGLASSIGLGVAMSTTKRVVVIDGDGSVLMNMGSMVTVYNQSPKNLVWVVLDNECYGSTGSQCTYASSFELGDVARSIGFKNVFSFDLNSEFDFSEALSSEGPVFVHIKVEPGNADVPVIPMEPEEIRDRFVQTIRE</sequence>
<evidence type="ECO:0000256" key="3">
    <source>
        <dbReference type="ARBA" id="ARBA00023239"/>
    </source>
</evidence>
<dbReference type="Gene3D" id="3.40.50.970">
    <property type="match status" value="1"/>
</dbReference>
<comment type="function">
    <text evidence="4">Involved in the biosynthesis of the coenzyme M (2-mercaptoethanesulfonic acid). Catalyzes the decarboxylation of sulfopyruvate to sulfoacetaldehyde.</text>
</comment>
<reference evidence="10 11" key="2">
    <citation type="journal article" date="2014" name="Int. J. Syst. Evol. Microbiol.">
        <title>Methanobacterium paludis sp. nov. and a novel strain of Methanobacterium lacus isolated from northern peatlands.</title>
        <authorList>
            <person name="Cadillo-Quiroz H."/>
            <person name="Brauer S.L."/>
            <person name="Goodson N."/>
            <person name="Yavitt J.B."/>
            <person name="Zinder S.H."/>
        </authorList>
    </citation>
    <scope>NUCLEOTIDE SEQUENCE [LARGE SCALE GENOMIC DNA]</scope>
    <source>
        <strain evidence="10 11">AL-21</strain>
    </source>
</reference>
<organism evidence="10 11">
    <name type="scientific">Methanobacterium lacus (strain AL-21)</name>
    <dbReference type="NCBI Taxonomy" id="877455"/>
    <lineage>
        <taxon>Archaea</taxon>
        <taxon>Methanobacteriati</taxon>
        <taxon>Methanobacteriota</taxon>
        <taxon>Methanomada group</taxon>
        <taxon>Methanobacteria</taxon>
        <taxon>Methanobacteriales</taxon>
        <taxon>Methanobacteriaceae</taxon>
        <taxon>Methanobacterium</taxon>
    </lineage>
</organism>
<dbReference type="HOGENOM" id="CLU_117492_1_0_2"/>
<dbReference type="InterPro" id="IPR051818">
    <property type="entry name" value="TPP_dependent_decarboxylase"/>
</dbReference>
<dbReference type="PANTHER" id="PTHR42818:SF1">
    <property type="entry name" value="SULFOPYRUVATE DECARBOXYLASE"/>
    <property type="match status" value="1"/>
</dbReference>
<dbReference type="RefSeq" id="WP_013643921.1">
    <property type="nucleotide sequence ID" value="NC_015216.1"/>
</dbReference>
<keyword evidence="3 10" id="KW-0456">Lyase</keyword>
<dbReference type="AlphaFoldDB" id="F0T8M8"/>
<accession>F0T8M8</accession>
<protein>
    <recommendedName>
        <fullName evidence="7">sulfopyruvate decarboxylase</fullName>
        <ecNumber evidence="7">4.1.1.79</ecNumber>
    </recommendedName>
</protein>
<evidence type="ECO:0000313" key="11">
    <source>
        <dbReference type="Proteomes" id="UP000007490"/>
    </source>
</evidence>
<dbReference type="SUPFAM" id="SSF52518">
    <property type="entry name" value="Thiamin diphosphate-binding fold (THDP-binding)"/>
    <property type="match status" value="1"/>
</dbReference>
<dbReference type="PANTHER" id="PTHR42818">
    <property type="entry name" value="SULFOPYRUVATE DECARBOXYLASE SUBUNIT ALPHA"/>
    <property type="match status" value="1"/>
</dbReference>
<evidence type="ECO:0000256" key="7">
    <source>
        <dbReference type="ARBA" id="ARBA00038875"/>
    </source>
</evidence>
<dbReference type="GO" id="GO:0030976">
    <property type="term" value="F:thiamine pyrophosphate binding"/>
    <property type="evidence" value="ECO:0007669"/>
    <property type="project" value="InterPro"/>
</dbReference>
<evidence type="ECO:0000256" key="4">
    <source>
        <dbReference type="ARBA" id="ARBA00037396"/>
    </source>
</evidence>
<keyword evidence="1" id="KW-0174">Coenzyme M biosynthesis</keyword>
<comment type="subunit">
    <text evidence="6">Heterododecamer composed of 6 subunits alpha and 6 subunits beta.</text>
</comment>
<gene>
    <name evidence="10" type="ordered locus">Metbo_0318</name>
</gene>
<evidence type="ECO:0000259" key="9">
    <source>
        <dbReference type="Pfam" id="PF02775"/>
    </source>
</evidence>
<dbReference type="GeneID" id="10276755"/>
<dbReference type="Proteomes" id="UP000007490">
    <property type="component" value="Chromosome"/>
</dbReference>